<name>A0A1H8UD65_9ACTN</name>
<dbReference type="InterPro" id="IPR003615">
    <property type="entry name" value="HNH_nuc"/>
</dbReference>
<evidence type="ECO:0000313" key="3">
    <source>
        <dbReference type="Proteomes" id="UP000198960"/>
    </source>
</evidence>
<gene>
    <name evidence="2" type="ORF">SAMN05660991_02776</name>
</gene>
<accession>A0A1H8UD65</accession>
<evidence type="ECO:0000313" key="2">
    <source>
        <dbReference type="EMBL" id="SEP00794.1"/>
    </source>
</evidence>
<dbReference type="Pfam" id="PF02720">
    <property type="entry name" value="DUF222"/>
    <property type="match status" value="1"/>
</dbReference>
<organism evidence="2 3">
    <name type="scientific">Trujillonella endophytica</name>
    <dbReference type="NCBI Taxonomy" id="673521"/>
    <lineage>
        <taxon>Bacteria</taxon>
        <taxon>Bacillati</taxon>
        <taxon>Actinomycetota</taxon>
        <taxon>Actinomycetes</taxon>
        <taxon>Geodermatophilales</taxon>
        <taxon>Geodermatophilaceae</taxon>
        <taxon>Trujillonella</taxon>
    </lineage>
</organism>
<dbReference type="SMART" id="SM00507">
    <property type="entry name" value="HNHc"/>
    <property type="match status" value="1"/>
</dbReference>
<protein>
    <recommendedName>
        <fullName evidence="1">HNH nuclease domain-containing protein</fullName>
    </recommendedName>
</protein>
<dbReference type="STRING" id="673521.SAMN05660991_02776"/>
<dbReference type="AlphaFoldDB" id="A0A1H8UD65"/>
<dbReference type="InterPro" id="IPR003870">
    <property type="entry name" value="DUF222"/>
</dbReference>
<reference evidence="3" key="1">
    <citation type="submission" date="2016-10" db="EMBL/GenBank/DDBJ databases">
        <authorList>
            <person name="Varghese N."/>
            <person name="Submissions S."/>
        </authorList>
    </citation>
    <scope>NUCLEOTIDE SEQUENCE [LARGE SCALE GENOMIC DNA]</scope>
    <source>
        <strain evidence="3">DSM 45413</strain>
    </source>
</reference>
<dbReference type="Gene3D" id="1.10.30.50">
    <property type="match status" value="1"/>
</dbReference>
<feature type="domain" description="HNH nuclease" evidence="1">
    <location>
        <begin position="310"/>
        <end position="362"/>
    </location>
</feature>
<dbReference type="EMBL" id="FOEE01000008">
    <property type="protein sequence ID" value="SEP00794.1"/>
    <property type="molecule type" value="Genomic_DNA"/>
</dbReference>
<proteinExistence type="predicted"/>
<dbReference type="OrthoDB" id="5173535at2"/>
<sequence>MCSIREPGADLFGLGLDELAGRVRDGLVAVNRAAAELTRLVRVADARQLPERDGLRSMTSWLVGHAGMAPAAAARVVAHGRALAHLPAVEAAYAAGAVTGEHVTEAAKAVTPRRLGQAADAGIDVGRIDAALATVATCQPFAKLGEAVERYLAQLDPDGPEPDPAVEREFTMTTHADGSVSGRFHLDAVGGAKVKAAIEPIAATSRTAGDDRTRRQRYGDALVQLSDLALAGGELPVLRTRKPQIGAIVGLDALVDPDVGRGAGQLDFGALLSAARARWLACDSDVARIVLGPDGVLRDLGREHRVVDRHLRRAVDLRDNGCVFTGCTAPPWWCEAHHLLHWAFGGKTELENLASLCERHHAKVHHGYRIERRPDGTWRTRRPDGTEILIPHRLPPEDPLIGHDDTSREPLIDTGPLLLAGV</sequence>
<evidence type="ECO:0000259" key="1">
    <source>
        <dbReference type="SMART" id="SM00507"/>
    </source>
</evidence>
<keyword evidence="3" id="KW-1185">Reference proteome</keyword>
<dbReference type="CDD" id="cd00085">
    <property type="entry name" value="HNHc"/>
    <property type="match status" value="1"/>
</dbReference>
<dbReference type="Proteomes" id="UP000198960">
    <property type="component" value="Unassembled WGS sequence"/>
</dbReference>